<dbReference type="PANTHER" id="PTHR46890">
    <property type="entry name" value="NON-LTR RETROLELEMENT REVERSE TRANSCRIPTASE-LIKE PROTEIN-RELATED"/>
    <property type="match status" value="1"/>
</dbReference>
<dbReference type="GO" id="GO:0003964">
    <property type="term" value="F:RNA-directed DNA polymerase activity"/>
    <property type="evidence" value="ECO:0007669"/>
    <property type="project" value="UniProtKB-KW"/>
</dbReference>
<gene>
    <name evidence="1" type="ORF">Tco_0728945</name>
</gene>
<accession>A0ABQ4YMH7</accession>
<evidence type="ECO:0000313" key="1">
    <source>
        <dbReference type="EMBL" id="GJS79064.1"/>
    </source>
</evidence>
<keyword evidence="2" id="KW-1185">Reference proteome</keyword>
<keyword evidence="1" id="KW-0695">RNA-directed DNA polymerase</keyword>
<keyword evidence="1" id="KW-0548">Nucleotidyltransferase</keyword>
<organism evidence="1 2">
    <name type="scientific">Tanacetum coccineum</name>
    <dbReference type="NCBI Taxonomy" id="301880"/>
    <lineage>
        <taxon>Eukaryota</taxon>
        <taxon>Viridiplantae</taxon>
        <taxon>Streptophyta</taxon>
        <taxon>Embryophyta</taxon>
        <taxon>Tracheophyta</taxon>
        <taxon>Spermatophyta</taxon>
        <taxon>Magnoliopsida</taxon>
        <taxon>eudicotyledons</taxon>
        <taxon>Gunneridae</taxon>
        <taxon>Pentapetalae</taxon>
        <taxon>asterids</taxon>
        <taxon>campanulids</taxon>
        <taxon>Asterales</taxon>
        <taxon>Asteraceae</taxon>
        <taxon>Asteroideae</taxon>
        <taxon>Anthemideae</taxon>
        <taxon>Anthemidinae</taxon>
        <taxon>Tanacetum</taxon>
    </lineage>
</organism>
<dbReference type="InterPro" id="IPR052343">
    <property type="entry name" value="Retrotransposon-Effector_Assoc"/>
</dbReference>
<proteinExistence type="predicted"/>
<reference evidence="1" key="2">
    <citation type="submission" date="2022-01" db="EMBL/GenBank/DDBJ databases">
        <authorList>
            <person name="Yamashiro T."/>
            <person name="Shiraishi A."/>
            <person name="Satake H."/>
            <person name="Nakayama K."/>
        </authorList>
    </citation>
    <scope>NUCLEOTIDE SEQUENCE</scope>
</reference>
<sequence>MNGKQSGQANSIIIIGDYLLDVLEAFGFGQTWCKWVRGTFSSAKASVLVNGSPSNEFSFHRGLKQGDPLSPYLFILIMESLHMSFLRAVDEGLFKASACSLSTLRFLKILENKLESMKILENKLESLKLQDNQPVDGPVPLSTKEIHTKRKIKKEIIHRRLRHLLIMF</sequence>
<keyword evidence="1" id="KW-0808">Transferase</keyword>
<name>A0ABQ4YMH7_9ASTR</name>
<evidence type="ECO:0000313" key="2">
    <source>
        <dbReference type="Proteomes" id="UP001151760"/>
    </source>
</evidence>
<dbReference type="Proteomes" id="UP001151760">
    <property type="component" value="Unassembled WGS sequence"/>
</dbReference>
<protein>
    <submittedName>
        <fullName evidence="1">RNA-directed DNA polymerase, eukaryota</fullName>
    </submittedName>
</protein>
<comment type="caution">
    <text evidence="1">The sequence shown here is derived from an EMBL/GenBank/DDBJ whole genome shotgun (WGS) entry which is preliminary data.</text>
</comment>
<dbReference type="EMBL" id="BQNB010010570">
    <property type="protein sequence ID" value="GJS79064.1"/>
    <property type="molecule type" value="Genomic_DNA"/>
</dbReference>
<dbReference type="PANTHER" id="PTHR46890:SF48">
    <property type="entry name" value="RNA-DIRECTED DNA POLYMERASE"/>
    <property type="match status" value="1"/>
</dbReference>
<reference evidence="1" key="1">
    <citation type="journal article" date="2022" name="Int. J. Mol. Sci.">
        <title>Draft Genome of Tanacetum Coccineum: Genomic Comparison of Closely Related Tanacetum-Family Plants.</title>
        <authorList>
            <person name="Yamashiro T."/>
            <person name="Shiraishi A."/>
            <person name="Nakayama K."/>
            <person name="Satake H."/>
        </authorList>
    </citation>
    <scope>NUCLEOTIDE SEQUENCE</scope>
</reference>